<comment type="subcellular location">
    <subcellularLocation>
        <location evidence="1 12">Endoplasmic reticulum membrane</location>
        <topology evidence="1 12">Multi-pass membrane protein</topology>
    </subcellularLocation>
</comment>
<dbReference type="Proteomes" id="UP001213623">
    <property type="component" value="Chromosome 7"/>
</dbReference>
<proteinExistence type="inferred from homology"/>
<protein>
    <recommendedName>
        <fullName evidence="4 12">GPI mannosyltransferase 2</fullName>
        <ecNumber evidence="12">2.4.1.-</ecNumber>
    </recommendedName>
</protein>
<dbReference type="AlphaFoldDB" id="A0AAF0EPT2"/>
<comment type="pathway">
    <text evidence="2 12">Glycolipid biosynthesis; glycosylphosphatidylinositol-anchor biosynthesis.</text>
</comment>
<organism evidence="13 14">
    <name type="scientific">Malassezia nana</name>
    <dbReference type="NCBI Taxonomy" id="180528"/>
    <lineage>
        <taxon>Eukaryota</taxon>
        <taxon>Fungi</taxon>
        <taxon>Dikarya</taxon>
        <taxon>Basidiomycota</taxon>
        <taxon>Ustilaginomycotina</taxon>
        <taxon>Malasseziomycetes</taxon>
        <taxon>Malasseziales</taxon>
        <taxon>Malasseziaceae</taxon>
        <taxon>Malassezia</taxon>
    </lineage>
</organism>
<sequence length="420" mass="46714">MLRLGRPAVRVLGLSVLWRLLCVATLVISTHMQTAFDTSSALVRWTIPHADLESGWEAWAVPFVRWDTVYFVGMAHPLVGYQYEQMLAFQPGIVGVLRLFGMSSLAPWSPTRAVVRTTLLVHVLSCLAPWLLYVVSRTQFKSEALAYRAAVLSILAPASATALSSPTPEPFFSFFALLGLVCLSWRHAPRCAGLAAAVCFSMATLFRANGILLAGFLVWHALWRLCLARVARSYAVWAYDAFLALVGVLVVCLPLALQQTWAYAHLCPGRPWCQATIPLPYSYIQATYWDVGFLQYWTAAQVPNFVLAAPVLVLGAYACRRLALGWRRVWVDTCRPWRSDGHECELAHVYYTAAVLVLLLFVSHVQIALRFATPGGLPALWWGAALLCREHPRVGRVLQGYLLWYSLVAAVLYAGFYPPA</sequence>
<evidence type="ECO:0000256" key="12">
    <source>
        <dbReference type="RuleBase" id="RU363112"/>
    </source>
</evidence>
<keyword evidence="6 12" id="KW-0328">Glycosyltransferase</keyword>
<evidence type="ECO:0000256" key="3">
    <source>
        <dbReference type="ARBA" id="ARBA00008698"/>
    </source>
</evidence>
<keyword evidence="10 12" id="KW-1133">Transmembrane helix</keyword>
<name>A0AAF0EPT2_9BASI</name>
<dbReference type="GO" id="GO:0006506">
    <property type="term" value="P:GPI anchor biosynthetic process"/>
    <property type="evidence" value="ECO:0007669"/>
    <property type="project" value="UniProtKB-KW"/>
</dbReference>
<evidence type="ECO:0000313" key="14">
    <source>
        <dbReference type="Proteomes" id="UP001213623"/>
    </source>
</evidence>
<keyword evidence="11 12" id="KW-0472">Membrane</keyword>
<keyword evidence="8 12" id="KW-0812">Transmembrane</keyword>
<keyword evidence="9 12" id="KW-0256">Endoplasmic reticulum</keyword>
<keyword evidence="7 12" id="KW-0808">Transferase</keyword>
<feature type="transmembrane region" description="Helical" evidence="12">
    <location>
        <begin position="87"/>
        <end position="106"/>
    </location>
</feature>
<dbReference type="GO" id="GO:0000009">
    <property type="term" value="F:alpha-1,6-mannosyltransferase activity"/>
    <property type="evidence" value="ECO:0007669"/>
    <property type="project" value="InterPro"/>
</dbReference>
<evidence type="ECO:0000313" key="13">
    <source>
        <dbReference type="EMBL" id="WFD28694.1"/>
    </source>
</evidence>
<dbReference type="PANTHER" id="PTHR12468:SF2">
    <property type="entry name" value="GPI MANNOSYLTRANSFERASE 2"/>
    <property type="match status" value="1"/>
</dbReference>
<feature type="transmembrane region" description="Helical" evidence="12">
    <location>
        <begin position="145"/>
        <end position="164"/>
    </location>
</feature>
<comment type="similarity">
    <text evidence="3 12">Belongs to the PIGV family.</text>
</comment>
<evidence type="ECO:0000256" key="8">
    <source>
        <dbReference type="ARBA" id="ARBA00022692"/>
    </source>
</evidence>
<feature type="transmembrane region" description="Helical" evidence="12">
    <location>
        <begin position="12"/>
        <end position="32"/>
    </location>
</feature>
<feature type="transmembrane region" description="Helical" evidence="12">
    <location>
        <begin position="348"/>
        <end position="365"/>
    </location>
</feature>
<accession>A0AAF0EPT2</accession>
<dbReference type="GO" id="GO:0031501">
    <property type="term" value="C:mannosyltransferase complex"/>
    <property type="evidence" value="ECO:0007669"/>
    <property type="project" value="TreeGrafter"/>
</dbReference>
<evidence type="ECO:0000256" key="5">
    <source>
        <dbReference type="ARBA" id="ARBA00022502"/>
    </source>
</evidence>
<feature type="transmembrane region" description="Helical" evidence="12">
    <location>
        <begin position="194"/>
        <end position="222"/>
    </location>
</feature>
<dbReference type="InterPro" id="IPR007315">
    <property type="entry name" value="PIG-V/Gpi18"/>
</dbReference>
<feature type="transmembrane region" description="Helical" evidence="12">
    <location>
        <begin position="400"/>
        <end position="417"/>
    </location>
</feature>
<dbReference type="PANTHER" id="PTHR12468">
    <property type="entry name" value="GPI MANNOSYLTRANSFERASE 2"/>
    <property type="match status" value="1"/>
</dbReference>
<feature type="transmembrane region" description="Helical" evidence="12">
    <location>
        <begin position="113"/>
        <end position="133"/>
    </location>
</feature>
<dbReference type="EC" id="2.4.1.-" evidence="12"/>
<evidence type="ECO:0000256" key="2">
    <source>
        <dbReference type="ARBA" id="ARBA00004687"/>
    </source>
</evidence>
<evidence type="ECO:0000256" key="11">
    <source>
        <dbReference type="ARBA" id="ARBA00023136"/>
    </source>
</evidence>
<evidence type="ECO:0000256" key="6">
    <source>
        <dbReference type="ARBA" id="ARBA00022676"/>
    </source>
</evidence>
<gene>
    <name evidence="13" type="primary">GPI18</name>
    <name evidence="13" type="ORF">MNAN1_003707</name>
</gene>
<dbReference type="Pfam" id="PF04188">
    <property type="entry name" value="Mannosyl_trans2"/>
    <property type="match status" value="1"/>
</dbReference>
<evidence type="ECO:0000256" key="4">
    <source>
        <dbReference type="ARBA" id="ARBA00013795"/>
    </source>
</evidence>
<dbReference type="GO" id="GO:0005789">
    <property type="term" value="C:endoplasmic reticulum membrane"/>
    <property type="evidence" value="ECO:0007669"/>
    <property type="project" value="UniProtKB-SubCell"/>
</dbReference>
<reference evidence="13" key="1">
    <citation type="submission" date="2023-03" db="EMBL/GenBank/DDBJ databases">
        <title>Mating type loci evolution in Malassezia.</title>
        <authorList>
            <person name="Coelho M.A."/>
        </authorList>
    </citation>
    <scope>NUCLEOTIDE SEQUENCE</scope>
    <source>
        <strain evidence="13">CBS 9557</strain>
    </source>
</reference>
<feature type="transmembrane region" description="Helical" evidence="12">
    <location>
        <begin position="234"/>
        <end position="256"/>
    </location>
</feature>
<comment type="function">
    <text evidence="12">Mannosyltransferase involved in glycosylphosphatidylinositol-anchor biosynthesis.</text>
</comment>
<dbReference type="GO" id="GO:0004376">
    <property type="term" value="F:GPI mannosyltransferase activity"/>
    <property type="evidence" value="ECO:0007669"/>
    <property type="project" value="InterPro"/>
</dbReference>
<keyword evidence="14" id="KW-1185">Reference proteome</keyword>
<evidence type="ECO:0000256" key="9">
    <source>
        <dbReference type="ARBA" id="ARBA00022824"/>
    </source>
</evidence>
<keyword evidence="5 12" id="KW-0337">GPI-anchor biosynthesis</keyword>
<dbReference type="EMBL" id="CP119898">
    <property type="protein sequence ID" value="WFD28694.1"/>
    <property type="molecule type" value="Genomic_DNA"/>
</dbReference>
<evidence type="ECO:0000256" key="10">
    <source>
        <dbReference type="ARBA" id="ARBA00022989"/>
    </source>
</evidence>
<feature type="transmembrane region" description="Helical" evidence="12">
    <location>
        <begin position="171"/>
        <end position="188"/>
    </location>
</feature>
<feature type="transmembrane region" description="Helical" evidence="12">
    <location>
        <begin position="296"/>
        <end position="318"/>
    </location>
</feature>
<evidence type="ECO:0000256" key="1">
    <source>
        <dbReference type="ARBA" id="ARBA00004477"/>
    </source>
</evidence>
<evidence type="ECO:0000256" key="7">
    <source>
        <dbReference type="ARBA" id="ARBA00022679"/>
    </source>
</evidence>